<reference evidence="1 2" key="1">
    <citation type="journal article" date="2012" name="Appl. Environ. Microbiol.">
        <title>Short-read sequencing for genomic analysis of the brown rot fungus Fibroporia radiculosa.</title>
        <authorList>
            <person name="Tang J.D."/>
            <person name="Perkins A.D."/>
            <person name="Sonstegard T.S."/>
            <person name="Schroeder S.G."/>
            <person name="Burgess S.C."/>
            <person name="Diehl S.V."/>
        </authorList>
    </citation>
    <scope>NUCLEOTIDE SEQUENCE [LARGE SCALE GENOMIC DNA]</scope>
    <source>
        <strain evidence="1 2">TFFH 294</strain>
    </source>
</reference>
<gene>
    <name evidence="1" type="ORF">FIBRA_01823</name>
</gene>
<name>J4H1G0_9APHY</name>
<dbReference type="RefSeq" id="XP_012179082.1">
    <property type="nucleotide sequence ID" value="XM_012323692.1"/>
</dbReference>
<keyword evidence="2" id="KW-1185">Reference proteome</keyword>
<sequence length="241" mass="27221">MPTLGTTGWKVKLHTKRGVVEERDVVENFGGTRCRISCSPGVQFYFSFETRQNRGGVYVEIFMDGIQFEHFCIPGGITSMNSYGWQDPKTRKVHPFAWKSARTLCLADVVERTTTIRLHGTIIIRLYRLQGSLCKAGTYLPDPSPLRSKCRPKQTYYAHIGKVALPVSKVPRDIRRSCATGEGLGPILAHIRFEYLQSVLQDSTDLIVAKNPFDIPVPAGESLECMHKNRKIVRAFKWSDS</sequence>
<dbReference type="HOGENOM" id="CLU_1151810_0_0_1"/>
<dbReference type="InParanoid" id="J4H1G0"/>
<protein>
    <submittedName>
        <fullName evidence="1">Uncharacterized protein</fullName>
    </submittedName>
</protein>
<proteinExistence type="predicted"/>
<dbReference type="AlphaFoldDB" id="J4H1G0"/>
<dbReference type="GeneID" id="24094710"/>
<evidence type="ECO:0000313" key="1">
    <source>
        <dbReference type="EMBL" id="CCL99799.1"/>
    </source>
</evidence>
<evidence type="ECO:0000313" key="2">
    <source>
        <dbReference type="Proteomes" id="UP000006352"/>
    </source>
</evidence>
<dbReference type="Proteomes" id="UP000006352">
    <property type="component" value="Unassembled WGS sequence"/>
</dbReference>
<organism evidence="1 2">
    <name type="scientific">Fibroporia radiculosa</name>
    <dbReference type="NCBI Taxonomy" id="599839"/>
    <lineage>
        <taxon>Eukaryota</taxon>
        <taxon>Fungi</taxon>
        <taxon>Dikarya</taxon>
        <taxon>Basidiomycota</taxon>
        <taxon>Agaricomycotina</taxon>
        <taxon>Agaricomycetes</taxon>
        <taxon>Polyporales</taxon>
        <taxon>Fibroporiaceae</taxon>
        <taxon>Fibroporia</taxon>
    </lineage>
</organism>
<accession>J4H1G0</accession>
<dbReference type="EMBL" id="HE796952">
    <property type="protein sequence ID" value="CCL99799.1"/>
    <property type="molecule type" value="Genomic_DNA"/>
</dbReference>